<dbReference type="Gene3D" id="3.80.10.10">
    <property type="entry name" value="Ribonuclease Inhibitor"/>
    <property type="match status" value="1"/>
</dbReference>
<reference evidence="18" key="1">
    <citation type="submission" date="2015-06" db="UniProtKB">
        <authorList>
            <consortium name="EnsemblPlants"/>
        </authorList>
    </citation>
    <scope>IDENTIFICATION</scope>
</reference>
<name>I1PTQ3_ORYGL</name>
<keyword evidence="8 15" id="KW-0547">Nucleotide-binding</keyword>
<feature type="binding site" evidence="15">
    <location>
        <position position="641"/>
    </location>
    <ligand>
        <name>ATP</name>
        <dbReference type="ChEBI" id="CHEBI:30616"/>
    </ligand>
</feature>
<dbReference type="SUPFAM" id="SSF56112">
    <property type="entry name" value="Protein kinase-like (PK-like)"/>
    <property type="match status" value="1"/>
</dbReference>
<comment type="subcellular location">
    <subcellularLocation>
        <location evidence="1">Cell membrane</location>
        <topology evidence="1">Single-pass membrane protein</topology>
    </subcellularLocation>
</comment>
<dbReference type="FunFam" id="3.30.200.20:FF:000178">
    <property type="entry name" value="serine/threonine-protein kinase PBS1-like"/>
    <property type="match status" value="1"/>
</dbReference>
<keyword evidence="3" id="KW-0723">Serine/threonine-protein kinase</keyword>
<dbReference type="InterPro" id="IPR011009">
    <property type="entry name" value="Kinase-like_dom_sf"/>
</dbReference>
<dbReference type="InterPro" id="IPR017441">
    <property type="entry name" value="Protein_kinase_ATP_BS"/>
</dbReference>
<evidence type="ECO:0000256" key="16">
    <source>
        <dbReference type="SAM" id="Phobius"/>
    </source>
</evidence>
<comment type="catalytic activity">
    <reaction evidence="14">
        <text>L-seryl-[protein] + ATP = O-phospho-L-seryl-[protein] + ADP + H(+)</text>
        <dbReference type="Rhea" id="RHEA:17989"/>
        <dbReference type="Rhea" id="RHEA-COMP:9863"/>
        <dbReference type="Rhea" id="RHEA-COMP:11604"/>
        <dbReference type="ChEBI" id="CHEBI:15378"/>
        <dbReference type="ChEBI" id="CHEBI:29999"/>
        <dbReference type="ChEBI" id="CHEBI:30616"/>
        <dbReference type="ChEBI" id="CHEBI:83421"/>
        <dbReference type="ChEBI" id="CHEBI:456216"/>
        <dbReference type="EC" id="2.7.11.1"/>
    </reaction>
</comment>
<dbReference type="PANTHER" id="PTHR45631">
    <property type="entry name" value="OS07G0107800 PROTEIN-RELATED"/>
    <property type="match status" value="1"/>
</dbReference>
<dbReference type="Gramene" id="ORGLA09G0173000.1">
    <property type="protein sequence ID" value="ORGLA09G0173000.1"/>
    <property type="gene ID" value="ORGLA09G0173000"/>
</dbReference>
<feature type="domain" description="Protein kinase" evidence="17">
    <location>
        <begin position="613"/>
        <end position="892"/>
    </location>
</feature>
<dbReference type="InterPro" id="IPR032675">
    <property type="entry name" value="LRR_dom_sf"/>
</dbReference>
<evidence type="ECO:0000256" key="3">
    <source>
        <dbReference type="ARBA" id="ARBA00022527"/>
    </source>
</evidence>
<dbReference type="Pfam" id="PF00560">
    <property type="entry name" value="LRR_1"/>
    <property type="match status" value="1"/>
</dbReference>
<keyword evidence="4" id="KW-0433">Leucine-rich repeat</keyword>
<dbReference type="InterPro" id="IPR001245">
    <property type="entry name" value="Ser-Thr/Tyr_kinase_cat_dom"/>
</dbReference>
<dbReference type="InterPro" id="IPR008271">
    <property type="entry name" value="Ser/Thr_kinase_AS"/>
</dbReference>
<sequence length="980" mass="108696">MKKSLQKSLRDPMVKSFDQGLPRIVFFIVTIYTINREQKNVILNVSMSQWEAAFVVTLSLLFCIHGQLDNLGFISIDCGYITRPSYPDFKTNLTYVADVGFTNTGFIHTVDVGNLQRDLAQRYTTVRYFPNGTRNCYTLKQLTRGGKYLVRATFGYGNYDAFNSPPAFDLYLGANYWVKVNITNSSRAYVHETIAVSPSEFLQVCLVNTGSGTPFISGLDLRSLPANFYPEANVAQSLVLLSFFRETVSFGFNRFHFGTDEHHIRYPVDRYDRFWQRYEDIPGWEDVPDKINGTVKSPQNDTYGAPSDLMRSASTAVNASRMDLPWSSDASMDVGIGPEYIVVLYFAEVQAISDNLLRQFLVSVDNTPLAAAFSPRHMLADVFSGTVLGSDQHSISLITTIISDLPPLISAMEIFLGQTLNESSTGSSDAIAMMTIQTKYSVKRNWEGDPCAPEAFVWDGLSCIHTSIGDIQYNPRGLHRITALNLSFSELIGDIDASFGQLLLLRHLDLSYNNLSGSIPDFLGQMPLLTFLTGNNPNLCGNHTCDPISNKNKRNKFIGFVIAAAIVATVFALSLSALFIWYRRRKTNPDVLPEADPYKSRRFKYKELQVITNDWRNVIGEGGFGHVYAGQLEDVTDVAVKVESQTSLRGNHKQFLAEVQHLTRVHHKNLVSLIGYCNDKKHRCLVYEYMDGGTLEGRLRGREDPPEPPLTWLQRVNIALGSANGLNYLHTLCSPRLIHRDVKAGNILLTANLEAKISDFGLTRPSIHGTVETRTITQLAGTPGYMDPESLQASHPSESNDVYSFGVVLMVVITGRTAIVTINGTEKNLAQCVRDWLSSGRGIEAIADPMIRDDCNLSSVEMVAQLALDCTEPAGQDRPTMADVVTTLTESLQLEMSWSSPHSMRSSTTISSSAGFTGSGRADHDAAADSIAVLQVEQAVVETSTRGFTILDRAPRSQTLDELMNTGSEFSIHGQYVWLP</sequence>
<evidence type="ECO:0000256" key="5">
    <source>
        <dbReference type="ARBA" id="ARBA00022679"/>
    </source>
</evidence>
<dbReference type="CDD" id="cd14066">
    <property type="entry name" value="STKc_IRAK"/>
    <property type="match status" value="1"/>
</dbReference>
<dbReference type="InterPro" id="IPR001611">
    <property type="entry name" value="Leu-rich_rpt"/>
</dbReference>
<evidence type="ECO:0000256" key="9">
    <source>
        <dbReference type="ARBA" id="ARBA00022777"/>
    </source>
</evidence>
<dbReference type="PROSITE" id="PS00107">
    <property type="entry name" value="PROTEIN_KINASE_ATP"/>
    <property type="match status" value="1"/>
</dbReference>
<dbReference type="HOGENOM" id="CLU_000288_41_1_1"/>
<dbReference type="SUPFAM" id="SSF52058">
    <property type="entry name" value="L domain-like"/>
    <property type="match status" value="1"/>
</dbReference>
<dbReference type="AlphaFoldDB" id="I1PTQ3"/>
<evidence type="ECO:0000256" key="14">
    <source>
        <dbReference type="ARBA" id="ARBA00048679"/>
    </source>
</evidence>
<keyword evidence="12 16" id="KW-0472">Membrane</keyword>
<dbReference type="PROSITE" id="PS51450">
    <property type="entry name" value="LRR"/>
    <property type="match status" value="1"/>
</dbReference>
<dbReference type="InterPro" id="IPR024788">
    <property type="entry name" value="Malectin-like_Carb-bd_dom"/>
</dbReference>
<dbReference type="GO" id="GO:0005886">
    <property type="term" value="C:plasma membrane"/>
    <property type="evidence" value="ECO:0007669"/>
    <property type="project" value="UniProtKB-SubCell"/>
</dbReference>
<evidence type="ECO:0000256" key="8">
    <source>
        <dbReference type="ARBA" id="ARBA00022741"/>
    </source>
</evidence>
<dbReference type="Pfam" id="PF07714">
    <property type="entry name" value="PK_Tyr_Ser-Thr"/>
    <property type="match status" value="1"/>
</dbReference>
<keyword evidence="5" id="KW-0808">Transferase</keyword>
<dbReference type="eggNOG" id="ENOG502QQCZ">
    <property type="taxonomic scope" value="Eukaryota"/>
</dbReference>
<dbReference type="EnsemblPlants" id="ORGLA05G0075100.1">
    <property type="protein sequence ID" value="ORGLA05G0075100.1"/>
    <property type="gene ID" value="ORGLA05G0075100"/>
</dbReference>
<dbReference type="EnsemblPlants" id="ORGLA09G0173000.1">
    <property type="protein sequence ID" value="ORGLA09G0173000.1"/>
    <property type="gene ID" value="ORGLA09G0173000"/>
</dbReference>
<keyword evidence="11 16" id="KW-1133">Transmembrane helix</keyword>
<dbReference type="PROSITE" id="PS00108">
    <property type="entry name" value="PROTEIN_KINASE_ST"/>
    <property type="match status" value="1"/>
</dbReference>
<keyword evidence="9" id="KW-0418">Kinase</keyword>
<dbReference type="InterPro" id="IPR000719">
    <property type="entry name" value="Prot_kinase_dom"/>
</dbReference>
<evidence type="ECO:0000256" key="12">
    <source>
        <dbReference type="ARBA" id="ARBA00023136"/>
    </source>
</evidence>
<protein>
    <recommendedName>
        <fullName evidence="2">non-specific serine/threonine protein kinase</fullName>
        <ecNumber evidence="2">2.7.11.1</ecNumber>
    </recommendedName>
</protein>
<dbReference type="OMA" id="CVRDWLS"/>
<evidence type="ECO:0000256" key="11">
    <source>
        <dbReference type="ARBA" id="ARBA00022989"/>
    </source>
</evidence>
<reference evidence="18 19" key="2">
    <citation type="submission" date="2018-04" db="EMBL/GenBank/DDBJ databases">
        <title>OglaRS2 (Oryza glaberrima Reference Sequence Version 2).</title>
        <authorList>
            <person name="Zhang J."/>
            <person name="Kudrna D."/>
            <person name="Lee S."/>
            <person name="Talag J."/>
            <person name="Rajasekar S."/>
            <person name="Wing R.A."/>
        </authorList>
    </citation>
    <scope>NUCLEOTIDE SEQUENCE [LARGE SCALE GENOMIC DNA]</scope>
    <source>
        <strain evidence="18 19">cv. IRGC 96717</strain>
    </source>
</reference>
<dbReference type="STRING" id="4538.I1PTQ3"/>
<evidence type="ECO:0000256" key="4">
    <source>
        <dbReference type="ARBA" id="ARBA00022614"/>
    </source>
</evidence>
<evidence type="ECO:0000256" key="10">
    <source>
        <dbReference type="ARBA" id="ARBA00022840"/>
    </source>
</evidence>
<feature type="transmembrane region" description="Helical" evidence="16">
    <location>
        <begin position="557"/>
        <end position="582"/>
    </location>
</feature>
<evidence type="ECO:0000256" key="7">
    <source>
        <dbReference type="ARBA" id="ARBA00022737"/>
    </source>
</evidence>
<evidence type="ECO:0000256" key="1">
    <source>
        <dbReference type="ARBA" id="ARBA00004162"/>
    </source>
</evidence>
<keyword evidence="10 15" id="KW-0067">ATP-binding</keyword>
<evidence type="ECO:0000259" key="17">
    <source>
        <dbReference type="PROSITE" id="PS50011"/>
    </source>
</evidence>
<accession>I1PTQ3</accession>
<proteinExistence type="predicted"/>
<dbReference type="SMART" id="SM00220">
    <property type="entry name" value="S_TKc"/>
    <property type="match status" value="1"/>
</dbReference>
<keyword evidence="6 16" id="KW-0812">Transmembrane</keyword>
<organism evidence="18 19">
    <name type="scientific">Oryza glaberrima</name>
    <name type="common">African rice</name>
    <dbReference type="NCBI Taxonomy" id="4538"/>
    <lineage>
        <taxon>Eukaryota</taxon>
        <taxon>Viridiplantae</taxon>
        <taxon>Streptophyta</taxon>
        <taxon>Embryophyta</taxon>
        <taxon>Tracheophyta</taxon>
        <taxon>Spermatophyta</taxon>
        <taxon>Magnoliopsida</taxon>
        <taxon>Liliopsida</taxon>
        <taxon>Poales</taxon>
        <taxon>Poaceae</taxon>
        <taxon>BOP clade</taxon>
        <taxon>Oryzoideae</taxon>
        <taxon>Oryzeae</taxon>
        <taxon>Oryzinae</taxon>
        <taxon>Oryza</taxon>
    </lineage>
</organism>
<dbReference type="PANTHER" id="PTHR45631:SF182">
    <property type="entry name" value="OS05G0246600 PROTEIN"/>
    <property type="match status" value="1"/>
</dbReference>
<dbReference type="Gene3D" id="3.30.200.20">
    <property type="entry name" value="Phosphorylase Kinase, domain 1"/>
    <property type="match status" value="1"/>
</dbReference>
<keyword evidence="7" id="KW-0677">Repeat</keyword>
<evidence type="ECO:0000256" key="13">
    <source>
        <dbReference type="ARBA" id="ARBA00047899"/>
    </source>
</evidence>
<dbReference type="Gramene" id="ORGLA05G0075100.1">
    <property type="protein sequence ID" value="ORGLA05G0075100.1"/>
    <property type="gene ID" value="ORGLA05G0075100"/>
</dbReference>
<evidence type="ECO:0000256" key="2">
    <source>
        <dbReference type="ARBA" id="ARBA00012513"/>
    </source>
</evidence>
<dbReference type="Gene3D" id="1.10.510.10">
    <property type="entry name" value="Transferase(Phosphotransferase) domain 1"/>
    <property type="match status" value="1"/>
</dbReference>
<evidence type="ECO:0000256" key="15">
    <source>
        <dbReference type="PROSITE-ProRule" id="PRU10141"/>
    </source>
</evidence>
<dbReference type="GO" id="GO:0004674">
    <property type="term" value="F:protein serine/threonine kinase activity"/>
    <property type="evidence" value="ECO:0007669"/>
    <property type="project" value="UniProtKB-KW"/>
</dbReference>
<dbReference type="GO" id="GO:0005524">
    <property type="term" value="F:ATP binding"/>
    <property type="evidence" value="ECO:0007669"/>
    <property type="project" value="UniProtKB-UniRule"/>
</dbReference>
<dbReference type="Pfam" id="PF12819">
    <property type="entry name" value="Malectin_like"/>
    <property type="match status" value="1"/>
</dbReference>
<dbReference type="PROSITE" id="PS50011">
    <property type="entry name" value="PROTEIN_KINASE_DOM"/>
    <property type="match status" value="1"/>
</dbReference>
<evidence type="ECO:0000313" key="19">
    <source>
        <dbReference type="Proteomes" id="UP000007306"/>
    </source>
</evidence>
<dbReference type="Proteomes" id="UP000007306">
    <property type="component" value="Chromosome 5"/>
</dbReference>
<dbReference type="EC" id="2.7.11.1" evidence="2"/>
<evidence type="ECO:0000256" key="6">
    <source>
        <dbReference type="ARBA" id="ARBA00022692"/>
    </source>
</evidence>
<evidence type="ECO:0000313" key="18">
    <source>
        <dbReference type="EnsemblPlants" id="ORGLA05G0075100.1"/>
    </source>
</evidence>
<keyword evidence="19" id="KW-1185">Reference proteome</keyword>
<comment type="catalytic activity">
    <reaction evidence="13">
        <text>L-threonyl-[protein] + ATP = O-phospho-L-threonyl-[protein] + ADP + H(+)</text>
        <dbReference type="Rhea" id="RHEA:46608"/>
        <dbReference type="Rhea" id="RHEA-COMP:11060"/>
        <dbReference type="Rhea" id="RHEA-COMP:11605"/>
        <dbReference type="ChEBI" id="CHEBI:15378"/>
        <dbReference type="ChEBI" id="CHEBI:30013"/>
        <dbReference type="ChEBI" id="CHEBI:30616"/>
        <dbReference type="ChEBI" id="CHEBI:61977"/>
        <dbReference type="ChEBI" id="CHEBI:456216"/>
        <dbReference type="EC" id="2.7.11.1"/>
    </reaction>
</comment>